<dbReference type="SUPFAM" id="SSF103481">
    <property type="entry name" value="Multidrug resistance efflux transporter EmrE"/>
    <property type="match status" value="2"/>
</dbReference>
<comment type="subcellular location">
    <subcellularLocation>
        <location evidence="1">Cell membrane</location>
        <topology evidence="1">Multi-pass membrane protein</topology>
    </subcellularLocation>
</comment>
<dbReference type="EMBL" id="JAOYEY010000047">
    <property type="protein sequence ID" value="MCV9887599.1"/>
    <property type="molecule type" value="Genomic_DNA"/>
</dbReference>
<evidence type="ECO:0000313" key="9">
    <source>
        <dbReference type="EMBL" id="MCV9887599.1"/>
    </source>
</evidence>
<dbReference type="InterPro" id="IPR037185">
    <property type="entry name" value="EmrE-like"/>
</dbReference>
<dbReference type="PANTHER" id="PTHR32322:SF18">
    <property type="entry name" value="S-ADENOSYLMETHIONINE_S-ADENOSYLHOMOCYSTEINE TRANSPORTER"/>
    <property type="match status" value="1"/>
</dbReference>
<keyword evidence="5 7" id="KW-1133">Transmembrane helix</keyword>
<reference evidence="9 10" key="1">
    <citation type="submission" date="2022-10" db="EMBL/GenBank/DDBJ databases">
        <title>Draft genome assembly of moderately radiation resistant bacterium Metabacillus halosaccharovorans.</title>
        <authorList>
            <person name="Pal S."/>
            <person name="Gopinathan A."/>
        </authorList>
    </citation>
    <scope>NUCLEOTIDE SEQUENCE [LARGE SCALE GENOMIC DNA]</scope>
    <source>
        <strain evidence="9 10">VITHBRA001</strain>
    </source>
</reference>
<keyword evidence="6 7" id="KW-0472">Membrane</keyword>
<dbReference type="RefSeq" id="WP_264143884.1">
    <property type="nucleotide sequence ID" value="NZ_JAOYEY010000047.1"/>
</dbReference>
<dbReference type="InterPro" id="IPR000620">
    <property type="entry name" value="EamA_dom"/>
</dbReference>
<evidence type="ECO:0000256" key="3">
    <source>
        <dbReference type="ARBA" id="ARBA00022475"/>
    </source>
</evidence>
<feature type="transmembrane region" description="Helical" evidence="7">
    <location>
        <begin position="126"/>
        <end position="144"/>
    </location>
</feature>
<feature type="transmembrane region" description="Helical" evidence="7">
    <location>
        <begin position="150"/>
        <end position="170"/>
    </location>
</feature>
<organism evidence="9 10">
    <name type="scientific">Metabacillus halosaccharovorans</name>
    <dbReference type="NCBI Taxonomy" id="930124"/>
    <lineage>
        <taxon>Bacteria</taxon>
        <taxon>Bacillati</taxon>
        <taxon>Bacillota</taxon>
        <taxon>Bacilli</taxon>
        <taxon>Bacillales</taxon>
        <taxon>Bacillaceae</taxon>
        <taxon>Metabacillus</taxon>
    </lineage>
</organism>
<protein>
    <submittedName>
        <fullName evidence="9">DMT family transporter</fullName>
    </submittedName>
</protein>
<dbReference type="InterPro" id="IPR050638">
    <property type="entry name" value="AA-Vitamin_Transporters"/>
</dbReference>
<accession>A0ABT3DKN8</accession>
<dbReference type="PANTHER" id="PTHR32322">
    <property type="entry name" value="INNER MEMBRANE TRANSPORTER"/>
    <property type="match status" value="1"/>
</dbReference>
<keyword evidence="3" id="KW-1003">Cell membrane</keyword>
<dbReference type="Pfam" id="PF00892">
    <property type="entry name" value="EamA"/>
    <property type="match status" value="2"/>
</dbReference>
<evidence type="ECO:0000256" key="6">
    <source>
        <dbReference type="ARBA" id="ARBA00023136"/>
    </source>
</evidence>
<evidence type="ECO:0000259" key="8">
    <source>
        <dbReference type="Pfam" id="PF00892"/>
    </source>
</evidence>
<gene>
    <name evidence="9" type="ORF">OIH86_18320</name>
</gene>
<keyword evidence="4 7" id="KW-0812">Transmembrane</keyword>
<evidence type="ECO:0000256" key="2">
    <source>
        <dbReference type="ARBA" id="ARBA00007362"/>
    </source>
</evidence>
<name>A0ABT3DKN8_9BACI</name>
<evidence type="ECO:0000256" key="1">
    <source>
        <dbReference type="ARBA" id="ARBA00004651"/>
    </source>
</evidence>
<feature type="domain" description="EamA" evidence="8">
    <location>
        <begin position="153"/>
        <end position="286"/>
    </location>
</feature>
<proteinExistence type="inferred from homology"/>
<feature type="transmembrane region" description="Helical" evidence="7">
    <location>
        <begin position="34"/>
        <end position="55"/>
    </location>
</feature>
<feature type="transmembrane region" description="Helical" evidence="7">
    <location>
        <begin position="214"/>
        <end position="233"/>
    </location>
</feature>
<feature type="domain" description="EamA" evidence="8">
    <location>
        <begin position="5"/>
        <end position="140"/>
    </location>
</feature>
<keyword evidence="10" id="KW-1185">Reference proteome</keyword>
<dbReference type="Proteomes" id="UP001526147">
    <property type="component" value="Unassembled WGS sequence"/>
</dbReference>
<feature type="transmembrane region" description="Helical" evidence="7">
    <location>
        <begin position="96"/>
        <end position="117"/>
    </location>
</feature>
<comment type="caution">
    <text evidence="9">The sequence shown here is derived from an EMBL/GenBank/DDBJ whole genome shotgun (WGS) entry which is preliminary data.</text>
</comment>
<evidence type="ECO:0000256" key="7">
    <source>
        <dbReference type="SAM" id="Phobius"/>
    </source>
</evidence>
<evidence type="ECO:0000256" key="5">
    <source>
        <dbReference type="ARBA" id="ARBA00022989"/>
    </source>
</evidence>
<feature type="transmembrane region" description="Helical" evidence="7">
    <location>
        <begin position="245"/>
        <end position="264"/>
    </location>
</feature>
<sequence length="305" mass="34000">MNKNIAYVYILSGAALWGMIGLFVTFLYEAGFSPTQVVAIRAISASIFLLFFVFWKKREAIKIKLSDSKYFVGTGVISIVFFNWCMFEAIKETSISVSSVLLYTAPAFVMIFSRFLFKELFTIRKILALLITFIGCILVIGLFQNTNESVTIYGLLVGLGSGFFYALYSIFGKFALIKYSSVTVTTYTFVFAAIAITPFSGLWHVGTIFTNLEVWLSIIGLGLFSTLLAFLLYTKGLESVESGRASILATVEPVVATLIGFLVFQEKLSVWQYVGIIAVIMAVFIVQEKKINHTDIKLQTLKNDI</sequence>
<feature type="transmembrane region" description="Helical" evidence="7">
    <location>
        <begin position="7"/>
        <end position="28"/>
    </location>
</feature>
<comment type="similarity">
    <text evidence="2">Belongs to the EamA transporter family.</text>
</comment>
<feature type="transmembrane region" description="Helical" evidence="7">
    <location>
        <begin position="182"/>
        <end position="202"/>
    </location>
</feature>
<evidence type="ECO:0000313" key="10">
    <source>
        <dbReference type="Proteomes" id="UP001526147"/>
    </source>
</evidence>
<feature type="transmembrane region" description="Helical" evidence="7">
    <location>
        <begin position="270"/>
        <end position="287"/>
    </location>
</feature>
<dbReference type="Gene3D" id="1.10.3730.20">
    <property type="match status" value="1"/>
</dbReference>
<feature type="transmembrane region" description="Helical" evidence="7">
    <location>
        <begin position="70"/>
        <end position="90"/>
    </location>
</feature>
<evidence type="ECO:0000256" key="4">
    <source>
        <dbReference type="ARBA" id="ARBA00022692"/>
    </source>
</evidence>